<accession>A0A518D6T6</accession>
<dbReference type="AlphaFoldDB" id="A0A518D6T6"/>
<dbReference type="RefSeq" id="WP_145281105.1">
    <property type="nucleotide sequence ID" value="NZ_CP036291.1"/>
</dbReference>
<dbReference type="OrthoDB" id="291028at2"/>
<protein>
    <recommendedName>
        <fullName evidence="4">Phage tail tape measure protein</fullName>
    </recommendedName>
</protein>
<feature type="transmembrane region" description="Helical" evidence="1">
    <location>
        <begin position="277"/>
        <end position="301"/>
    </location>
</feature>
<proteinExistence type="predicted"/>
<keyword evidence="1" id="KW-1133">Transmembrane helix</keyword>
<sequence length="576" mass="59648">MASAGALRAGKAVIEMSLLTGPVDKGLRTLQKKLRTIGSGFQTMGRVATAAGAAITAPLVAAISKASDAEETLSKFGVVFGDQAPAIRRWGDELALALGRSKYEIAGAAAGFQDLLKPMGVMPNEAADLSKKLTELSIDLASFNNMTDADVQRDLTAALTGSGEVMKKYGVIVSEAAVKQELLNTNIDPKFATEAQRAFARFAIILAGTTDAQGDALRTAGSFANQMKGLKTQISDYATEIGMNFLPAATAMIGKIRDVVKGLAKWSTENPGVVKTVGYLGAALAVAGPAAITFGAALPGIAAGLTAISAASAFLIANPLIAAFAGVAVVVAALLVDLRKLNAELGKISANTDWRNEKKRSAELNAAIGGPAEEFEKRKASIAADLDEEERILRKGLAEQKAILDKQLYQTNNLDGRLRGIGGEATRAISGNIASTEARLAKIAAFRGQLSAAQQTAAPVEQKIEGAGTWLTEKIGDAMVKGGNYLGAQLATGAELLGTTVADAHAVVADKVQAIADAVEGAQSAGAFGTSNQAAIFDTRFAGQQFGSTGDAQLRELREIKKGVRNLDKPNPLVGV</sequence>
<evidence type="ECO:0000256" key="1">
    <source>
        <dbReference type="SAM" id="Phobius"/>
    </source>
</evidence>
<dbReference type="EMBL" id="CP036291">
    <property type="protein sequence ID" value="QDU87190.1"/>
    <property type="molecule type" value="Genomic_DNA"/>
</dbReference>
<evidence type="ECO:0008006" key="4">
    <source>
        <dbReference type="Google" id="ProtNLM"/>
    </source>
</evidence>
<keyword evidence="3" id="KW-1185">Reference proteome</keyword>
<dbReference type="KEGG" id="pnd:Pla175_05470"/>
<feature type="transmembrane region" description="Helical" evidence="1">
    <location>
        <begin position="313"/>
        <end position="336"/>
    </location>
</feature>
<evidence type="ECO:0000313" key="2">
    <source>
        <dbReference type="EMBL" id="QDU87190.1"/>
    </source>
</evidence>
<reference evidence="2 3" key="1">
    <citation type="submission" date="2019-02" db="EMBL/GenBank/DDBJ databases">
        <title>Deep-cultivation of Planctomycetes and their phenomic and genomic characterization uncovers novel biology.</title>
        <authorList>
            <person name="Wiegand S."/>
            <person name="Jogler M."/>
            <person name="Boedeker C."/>
            <person name="Pinto D."/>
            <person name="Vollmers J."/>
            <person name="Rivas-Marin E."/>
            <person name="Kohn T."/>
            <person name="Peeters S.H."/>
            <person name="Heuer A."/>
            <person name="Rast P."/>
            <person name="Oberbeckmann S."/>
            <person name="Bunk B."/>
            <person name="Jeske O."/>
            <person name="Meyerdierks A."/>
            <person name="Storesund J.E."/>
            <person name="Kallscheuer N."/>
            <person name="Luecker S."/>
            <person name="Lage O.M."/>
            <person name="Pohl T."/>
            <person name="Merkel B.J."/>
            <person name="Hornburger P."/>
            <person name="Mueller R.-W."/>
            <person name="Bruemmer F."/>
            <person name="Labrenz M."/>
            <person name="Spormann A.M."/>
            <person name="Op den Camp H."/>
            <person name="Overmann J."/>
            <person name="Amann R."/>
            <person name="Jetten M.S.M."/>
            <person name="Mascher T."/>
            <person name="Medema M.H."/>
            <person name="Devos D.P."/>
            <person name="Kaster A.-K."/>
            <person name="Ovreas L."/>
            <person name="Rohde M."/>
            <person name="Galperin M.Y."/>
            <person name="Jogler C."/>
        </authorList>
    </citation>
    <scope>NUCLEOTIDE SEQUENCE [LARGE SCALE GENOMIC DNA]</scope>
    <source>
        <strain evidence="2 3">Pla175</strain>
    </source>
</reference>
<organism evidence="2 3">
    <name type="scientific">Pirellulimonas nuda</name>
    <dbReference type="NCBI Taxonomy" id="2528009"/>
    <lineage>
        <taxon>Bacteria</taxon>
        <taxon>Pseudomonadati</taxon>
        <taxon>Planctomycetota</taxon>
        <taxon>Planctomycetia</taxon>
        <taxon>Pirellulales</taxon>
        <taxon>Lacipirellulaceae</taxon>
        <taxon>Pirellulimonas</taxon>
    </lineage>
</organism>
<gene>
    <name evidence="2" type="ORF">Pla175_05470</name>
</gene>
<evidence type="ECO:0000313" key="3">
    <source>
        <dbReference type="Proteomes" id="UP000317429"/>
    </source>
</evidence>
<dbReference type="Proteomes" id="UP000317429">
    <property type="component" value="Chromosome"/>
</dbReference>
<keyword evidence="1" id="KW-0472">Membrane</keyword>
<name>A0A518D6T6_9BACT</name>
<keyword evidence="1" id="KW-0812">Transmembrane</keyword>